<accession>A0A1I7WCM1</accession>
<dbReference type="AlphaFoldDB" id="A0A1I7WCM1"/>
<evidence type="ECO:0000313" key="2">
    <source>
        <dbReference type="WBParaSite" id="Hba_02476"/>
    </source>
</evidence>
<sequence length="109" mass="12697">MEVIAIFYTAIQNASTHVSFFRMTSFRRSRSIHTNESSELNEAAIQTPRKTTLRNNEKRPTFSRFHQDEISLFNKFILSTYSEFKGDGIAVVKSRFEFDNSETYSPQTN</sequence>
<dbReference type="Proteomes" id="UP000095283">
    <property type="component" value="Unplaced"/>
</dbReference>
<proteinExistence type="predicted"/>
<reference evidence="2" key="1">
    <citation type="submission" date="2016-11" db="UniProtKB">
        <authorList>
            <consortium name="WormBaseParasite"/>
        </authorList>
    </citation>
    <scope>IDENTIFICATION</scope>
</reference>
<evidence type="ECO:0000313" key="1">
    <source>
        <dbReference type="Proteomes" id="UP000095283"/>
    </source>
</evidence>
<protein>
    <submittedName>
        <fullName evidence="2">Uncharacterized protein</fullName>
    </submittedName>
</protein>
<dbReference type="WBParaSite" id="Hba_02476">
    <property type="protein sequence ID" value="Hba_02476"/>
    <property type="gene ID" value="Hba_02476"/>
</dbReference>
<organism evidence="1 2">
    <name type="scientific">Heterorhabditis bacteriophora</name>
    <name type="common">Entomopathogenic nematode worm</name>
    <dbReference type="NCBI Taxonomy" id="37862"/>
    <lineage>
        <taxon>Eukaryota</taxon>
        <taxon>Metazoa</taxon>
        <taxon>Ecdysozoa</taxon>
        <taxon>Nematoda</taxon>
        <taxon>Chromadorea</taxon>
        <taxon>Rhabditida</taxon>
        <taxon>Rhabditina</taxon>
        <taxon>Rhabditomorpha</taxon>
        <taxon>Strongyloidea</taxon>
        <taxon>Heterorhabditidae</taxon>
        <taxon>Heterorhabditis</taxon>
    </lineage>
</organism>
<keyword evidence="1" id="KW-1185">Reference proteome</keyword>
<name>A0A1I7WCM1_HETBA</name>